<dbReference type="RefSeq" id="WP_377052233.1">
    <property type="nucleotide sequence ID" value="NZ_JBHLVZ010000044.1"/>
</dbReference>
<feature type="domain" description="TadE-like" evidence="1">
    <location>
        <begin position="9"/>
        <end position="50"/>
    </location>
</feature>
<evidence type="ECO:0000313" key="2">
    <source>
        <dbReference type="EMBL" id="MFC0387105.1"/>
    </source>
</evidence>
<comment type="caution">
    <text evidence="2">The sequence shown here is derived from an EMBL/GenBank/DDBJ whole genome shotgun (WGS) entry which is preliminary data.</text>
</comment>
<dbReference type="EMBL" id="JBHLVZ010000044">
    <property type="protein sequence ID" value="MFC0387105.1"/>
    <property type="molecule type" value="Genomic_DNA"/>
</dbReference>
<sequence length="132" mass="13764">MLEALGRKGSSAAEFAVWMPVLTLVLLGGFDLGNQVQTGIRLEHAVRAGAQLAFAAPGEETAIRRTVQRAWPALTAADITITCFCAETVQACAAVCAAPQARTMTISASRTLTPLLLPGTNRSLGNATVRLG</sequence>
<dbReference type="Proteomes" id="UP001589789">
    <property type="component" value="Unassembled WGS sequence"/>
</dbReference>
<dbReference type="Pfam" id="PF07811">
    <property type="entry name" value="TadE"/>
    <property type="match status" value="1"/>
</dbReference>
<gene>
    <name evidence="2" type="ORF">ACFFIC_16320</name>
</gene>
<accession>A0ABV6IU13</accession>
<name>A0ABV6IU13_9PROT</name>
<evidence type="ECO:0000313" key="3">
    <source>
        <dbReference type="Proteomes" id="UP001589789"/>
    </source>
</evidence>
<evidence type="ECO:0000259" key="1">
    <source>
        <dbReference type="Pfam" id="PF07811"/>
    </source>
</evidence>
<protein>
    <submittedName>
        <fullName evidence="2">TadE family protein</fullName>
    </submittedName>
</protein>
<proteinExistence type="predicted"/>
<keyword evidence="3" id="KW-1185">Reference proteome</keyword>
<dbReference type="InterPro" id="IPR012495">
    <property type="entry name" value="TadE-like_dom"/>
</dbReference>
<reference evidence="2 3" key="1">
    <citation type="submission" date="2024-09" db="EMBL/GenBank/DDBJ databases">
        <authorList>
            <person name="Sun Q."/>
            <person name="Mori K."/>
        </authorList>
    </citation>
    <scope>NUCLEOTIDE SEQUENCE [LARGE SCALE GENOMIC DNA]</scope>
    <source>
        <strain evidence="2 3">CCM 7468</strain>
    </source>
</reference>
<organism evidence="2 3">
    <name type="scientific">Muricoccus vinaceus</name>
    <dbReference type="NCBI Taxonomy" id="424704"/>
    <lineage>
        <taxon>Bacteria</taxon>
        <taxon>Pseudomonadati</taxon>
        <taxon>Pseudomonadota</taxon>
        <taxon>Alphaproteobacteria</taxon>
        <taxon>Acetobacterales</taxon>
        <taxon>Roseomonadaceae</taxon>
        <taxon>Muricoccus</taxon>
    </lineage>
</organism>